<reference evidence="1 2" key="1">
    <citation type="submission" date="2023-12" db="EMBL/GenBank/DDBJ databases">
        <title>Baltic Sea Cyanobacteria.</title>
        <authorList>
            <person name="Delbaje E."/>
            <person name="Fewer D.P."/>
            <person name="Shishido T.K."/>
        </authorList>
    </citation>
    <scope>NUCLEOTIDE SEQUENCE [LARGE SCALE GENOMIC DNA]</scope>
    <source>
        <strain evidence="1 2">UHCC-0300</strain>
    </source>
</reference>
<name>A0ABU5UFP8_9CYAN</name>
<sequence length="266" mass="29459">MTTPIVIHNESGYIRAGLSSGDTPSVILKTDSVTGKSPIEKNVVTDWEGMVKVWERVFDELDANPTEHPILMSQPPLNPKLNREKTIQVLFETFGVPGCYLSIDGVLALYSFGGTTGCAVNIDQDVINVVPIYQGYALHHAMLSTGLDRCDTLDSLFGVTIKDNIRDMIYTGIIKCDVELRYDLFKNIVVAGHGSKFPGLRERLTQEVTDVAPATATVKVEQSDQPENSVWNGGDQFAPNLDQYGMWISRAEYDKDGPRVVNRKCF</sequence>
<proteinExistence type="predicted"/>
<dbReference type="CDD" id="cd10169">
    <property type="entry name" value="ASKHA_NBD_actin-like"/>
    <property type="match status" value="1"/>
</dbReference>
<dbReference type="SUPFAM" id="SSF53067">
    <property type="entry name" value="Actin-like ATPase domain"/>
    <property type="match status" value="2"/>
</dbReference>
<evidence type="ECO:0000313" key="1">
    <source>
        <dbReference type="EMBL" id="MEA5581281.1"/>
    </source>
</evidence>
<comment type="caution">
    <text evidence="1">The sequence shown here is derived from an EMBL/GenBank/DDBJ whole genome shotgun (WGS) entry which is preliminary data.</text>
</comment>
<dbReference type="Gene3D" id="3.30.420.40">
    <property type="match status" value="2"/>
</dbReference>
<dbReference type="EMBL" id="JAYGHG010000009">
    <property type="protein sequence ID" value="MEA5581281.1"/>
    <property type="molecule type" value="Genomic_DNA"/>
</dbReference>
<dbReference type="PRINTS" id="PR00190">
    <property type="entry name" value="ACTIN"/>
</dbReference>
<dbReference type="PANTHER" id="PTHR11937">
    <property type="entry name" value="ACTIN"/>
    <property type="match status" value="1"/>
</dbReference>
<dbReference type="SMART" id="SM00268">
    <property type="entry name" value="ACTIN"/>
    <property type="match status" value="1"/>
</dbReference>
<dbReference type="InterPro" id="IPR043129">
    <property type="entry name" value="ATPase_NBD"/>
</dbReference>
<dbReference type="InterPro" id="IPR004000">
    <property type="entry name" value="Actin"/>
</dbReference>
<evidence type="ECO:0000313" key="2">
    <source>
        <dbReference type="Proteomes" id="UP001302120"/>
    </source>
</evidence>
<gene>
    <name evidence="1" type="ORF">VB620_08000</name>
</gene>
<protein>
    <submittedName>
        <fullName evidence="1">Actin family protein</fullName>
    </submittedName>
</protein>
<organism evidence="1 2">
    <name type="scientific">Nodularia harveyana UHCC-0300</name>
    <dbReference type="NCBI Taxonomy" id="2974287"/>
    <lineage>
        <taxon>Bacteria</taxon>
        <taxon>Bacillati</taxon>
        <taxon>Cyanobacteriota</taxon>
        <taxon>Cyanophyceae</taxon>
        <taxon>Nostocales</taxon>
        <taxon>Nodulariaceae</taxon>
        <taxon>Nodularia</taxon>
    </lineage>
</organism>
<dbReference type="Pfam" id="PF00022">
    <property type="entry name" value="Actin"/>
    <property type="match status" value="2"/>
</dbReference>
<dbReference type="Proteomes" id="UP001302120">
    <property type="component" value="Unassembled WGS sequence"/>
</dbReference>
<accession>A0ABU5UFP8</accession>
<keyword evidence="2" id="KW-1185">Reference proteome</keyword>
<dbReference type="RefSeq" id="WP_323195619.1">
    <property type="nucleotide sequence ID" value="NZ_JAYGHG010000009.1"/>
</dbReference>